<name>A0ACB9T1P2_HOLOL</name>
<sequence>MGRKAKFTEGVIVKKGPGRKSKKQKDPIFKKELLADSNQPDRKLSRRQKLRLKKRQTKEQEAQSKRQNKNAQKQEKTKSENGIVEAGVSTGFTDSNKSWLKLKKSKQKQPIIENEDSSGDEDPVSDEESEVASDEDNDDDDEEVNVSSLKDISSESDGGSDDDEDDDLLPIEKETKILKKKRDEDAKLAEEEMQLNIANQEVFEFPESENDGKQEVSNLQDVQARIKDVVMVLSDFNKLRQVNRSRSDYMKLLEGDLCTYYSYNEFLMERLMQLFPLTELLEFLEASEVQRPLTIRTNSLKTRRRDLAQALINRGVNLDPIGKWTKVGLVIYSSQVPVGATPEYLAGHYIIQGASSFLPVMALAPQENERILDMCAAPGGKASHIAAIMKNTGVLFVNDVNKDRVKAIVGNFHRLGVINSVISTVDGRKYPDVLKGFDRVLLDAPCSGSGVIAKDPSVKTSKDEQDIQRCFTLQRQLLLAAIDCLNAKSSTGGYIVYSTCSILPEENEAVVDYALRKRNVKLVDTGLEFGSDGFVNYRHFRFHPTMKLTKRFYPHSHNMDGFFVAKLKKFSNQIPKSQDDEVVEVLDTEEADVQNESETKETIEDVKEDGSNLGKNKRKRENNKNKSPTEEAKTQNNTRQISLNKKKKNKSNTSTINVEPTSNSNKVTSTNKKGKEKKWNEIPEETGTKLKKKMKKIQKKKQVGEIKKGNLNRHKKGNIRKTK</sequence>
<evidence type="ECO:0000313" key="1">
    <source>
        <dbReference type="EMBL" id="KAI4460629.1"/>
    </source>
</evidence>
<organism evidence="1 2">
    <name type="scientific">Holotrichia oblita</name>
    <name type="common">Chafer beetle</name>
    <dbReference type="NCBI Taxonomy" id="644536"/>
    <lineage>
        <taxon>Eukaryota</taxon>
        <taxon>Metazoa</taxon>
        <taxon>Ecdysozoa</taxon>
        <taxon>Arthropoda</taxon>
        <taxon>Hexapoda</taxon>
        <taxon>Insecta</taxon>
        <taxon>Pterygota</taxon>
        <taxon>Neoptera</taxon>
        <taxon>Endopterygota</taxon>
        <taxon>Coleoptera</taxon>
        <taxon>Polyphaga</taxon>
        <taxon>Scarabaeiformia</taxon>
        <taxon>Scarabaeidae</taxon>
        <taxon>Melolonthinae</taxon>
        <taxon>Holotrichia</taxon>
    </lineage>
</organism>
<reference evidence="1" key="1">
    <citation type="submission" date="2022-04" db="EMBL/GenBank/DDBJ databases">
        <title>Chromosome-scale genome assembly of Holotrichia oblita Faldermann.</title>
        <authorList>
            <person name="Rongchong L."/>
        </authorList>
    </citation>
    <scope>NUCLEOTIDE SEQUENCE</scope>
    <source>
        <strain evidence="1">81SQS9</strain>
    </source>
</reference>
<gene>
    <name evidence="1" type="ORF">MML48_5g00014842</name>
</gene>
<accession>A0ACB9T1P2</accession>
<evidence type="ECO:0000313" key="2">
    <source>
        <dbReference type="Proteomes" id="UP001056778"/>
    </source>
</evidence>
<comment type="caution">
    <text evidence="1">The sequence shown here is derived from an EMBL/GenBank/DDBJ whole genome shotgun (WGS) entry which is preliminary data.</text>
</comment>
<dbReference type="Proteomes" id="UP001056778">
    <property type="component" value="Chromosome 5"/>
</dbReference>
<proteinExistence type="predicted"/>
<protein>
    <submittedName>
        <fullName evidence="1">Uncharacterized protein</fullName>
    </submittedName>
</protein>
<dbReference type="EMBL" id="CM043019">
    <property type="protein sequence ID" value="KAI4460629.1"/>
    <property type="molecule type" value="Genomic_DNA"/>
</dbReference>
<keyword evidence="2" id="KW-1185">Reference proteome</keyword>